<keyword evidence="3 7" id="KW-0460">Magnesium</keyword>
<protein>
    <submittedName>
        <fullName evidence="8">G protein alpha i subunit</fullName>
    </submittedName>
</protein>
<keyword evidence="5" id="KW-0807">Transducer</keyword>
<dbReference type="Proteomes" id="UP001150062">
    <property type="component" value="Unassembled WGS sequence"/>
</dbReference>
<evidence type="ECO:0000256" key="2">
    <source>
        <dbReference type="ARBA" id="ARBA00022741"/>
    </source>
</evidence>
<dbReference type="CDD" id="cd00066">
    <property type="entry name" value="G-alpha"/>
    <property type="match status" value="1"/>
</dbReference>
<keyword evidence="11" id="KW-1185">Reference proteome</keyword>
<dbReference type="PANTHER" id="PTHR10218">
    <property type="entry name" value="GTP-BINDING PROTEIN ALPHA SUBUNIT"/>
    <property type="match status" value="1"/>
</dbReference>
<evidence type="ECO:0000256" key="1">
    <source>
        <dbReference type="ARBA" id="ARBA00022723"/>
    </source>
</evidence>
<evidence type="ECO:0000313" key="9">
    <source>
        <dbReference type="EMBL" id="KAJ6226878.1"/>
    </source>
</evidence>
<reference evidence="9" key="1">
    <citation type="submission" date="2022-08" db="EMBL/GenBank/DDBJ databases">
        <title>Novel sulfate-reducing endosymbionts in the free-living metamonad Anaeramoeba.</title>
        <authorList>
            <person name="Jerlstrom-Hultqvist J."/>
            <person name="Cepicka I."/>
            <person name="Gallot-Lavallee L."/>
            <person name="Salas-Leiva D."/>
            <person name="Curtis B.A."/>
            <person name="Zahonova K."/>
            <person name="Pipaliya S."/>
            <person name="Dacks J."/>
            <person name="Roger A.J."/>
        </authorList>
    </citation>
    <scope>NUCLEOTIDE SEQUENCE</scope>
    <source>
        <strain evidence="9">Schooner1</strain>
    </source>
</reference>
<dbReference type="GO" id="GO:0031683">
    <property type="term" value="F:G-protein beta/gamma-subunit complex binding"/>
    <property type="evidence" value="ECO:0007669"/>
    <property type="project" value="InterPro"/>
</dbReference>
<proteinExistence type="predicted"/>
<dbReference type="PANTHER" id="PTHR10218:SF302">
    <property type="entry name" value="GUANINE NUCLEOTIDE-BINDING PROTEIN ALPHA-5 SUBUNIT"/>
    <property type="match status" value="1"/>
</dbReference>
<dbReference type="PRINTS" id="PR00318">
    <property type="entry name" value="GPROTEINA"/>
</dbReference>
<accession>A0AAV7ZLQ9</accession>
<name>A0AAV7ZLQ9_9EUKA</name>
<evidence type="ECO:0000313" key="8">
    <source>
        <dbReference type="EMBL" id="KAJ3442250.1"/>
    </source>
</evidence>
<dbReference type="EMBL" id="JAOAOG010000339">
    <property type="protein sequence ID" value="KAJ6226878.1"/>
    <property type="molecule type" value="Genomic_DNA"/>
</dbReference>
<dbReference type="EMBL" id="JANTQA010000026">
    <property type="protein sequence ID" value="KAJ3442250.1"/>
    <property type="molecule type" value="Genomic_DNA"/>
</dbReference>
<evidence type="ECO:0000256" key="3">
    <source>
        <dbReference type="ARBA" id="ARBA00022842"/>
    </source>
</evidence>
<dbReference type="PROSITE" id="PS51882">
    <property type="entry name" value="G_ALPHA"/>
    <property type="match status" value="1"/>
</dbReference>
<keyword evidence="1 7" id="KW-0479">Metal-binding</keyword>
<dbReference type="InterPro" id="IPR001019">
    <property type="entry name" value="Gprotein_alpha_su"/>
</dbReference>
<dbReference type="Pfam" id="PF00503">
    <property type="entry name" value="G-alpha"/>
    <property type="match status" value="1"/>
</dbReference>
<feature type="binding site" evidence="7">
    <location>
        <position position="171"/>
    </location>
    <ligand>
        <name>Mg(2+)</name>
        <dbReference type="ChEBI" id="CHEBI:18420"/>
    </ligand>
</feature>
<evidence type="ECO:0000256" key="7">
    <source>
        <dbReference type="PIRSR" id="PIRSR601019-2"/>
    </source>
</evidence>
<evidence type="ECO:0000256" key="4">
    <source>
        <dbReference type="ARBA" id="ARBA00023134"/>
    </source>
</evidence>
<dbReference type="GO" id="GO:0005525">
    <property type="term" value="F:GTP binding"/>
    <property type="evidence" value="ECO:0007669"/>
    <property type="project" value="UniProtKB-KW"/>
</dbReference>
<dbReference type="Gene3D" id="1.10.400.10">
    <property type="entry name" value="GI Alpha 1, domain 2-like"/>
    <property type="match status" value="1"/>
</dbReference>
<dbReference type="AlphaFoldDB" id="A0AAV7ZLQ9"/>
<evidence type="ECO:0000256" key="5">
    <source>
        <dbReference type="ARBA" id="ARBA00023224"/>
    </source>
</evidence>
<reference evidence="8" key="2">
    <citation type="submission" date="2022-08" db="EMBL/GenBank/DDBJ databases">
        <title>Novel sulphate-reducing endosymbionts in the free-living metamonad Anaeramoeba.</title>
        <authorList>
            <person name="Jerlstrom-Hultqvist J."/>
            <person name="Cepicka I."/>
            <person name="Gallot-Lavallee L."/>
            <person name="Salas-Leiva D."/>
            <person name="Curtis B.A."/>
            <person name="Zahonova K."/>
            <person name="Pipaliya S."/>
            <person name="Dacks J."/>
            <person name="Roger A.J."/>
        </authorList>
    </citation>
    <scope>NUCLEOTIDE SEQUENCE</scope>
    <source>
        <strain evidence="8">Busselton2</strain>
    </source>
</reference>
<dbReference type="SMART" id="SM00275">
    <property type="entry name" value="G_alpha"/>
    <property type="match status" value="1"/>
</dbReference>
<dbReference type="GO" id="GO:0005834">
    <property type="term" value="C:heterotrimeric G-protein complex"/>
    <property type="evidence" value="ECO:0007669"/>
    <property type="project" value="TreeGrafter"/>
</dbReference>
<dbReference type="GO" id="GO:0003924">
    <property type="term" value="F:GTPase activity"/>
    <property type="evidence" value="ECO:0007669"/>
    <property type="project" value="InterPro"/>
</dbReference>
<feature type="binding site" evidence="6">
    <location>
        <begin position="165"/>
        <end position="171"/>
    </location>
    <ligand>
        <name>GTP</name>
        <dbReference type="ChEBI" id="CHEBI:37565"/>
    </ligand>
</feature>
<dbReference type="Gene3D" id="3.40.50.300">
    <property type="entry name" value="P-loop containing nucleotide triphosphate hydrolases"/>
    <property type="match status" value="1"/>
</dbReference>
<evidence type="ECO:0000313" key="10">
    <source>
        <dbReference type="Proteomes" id="UP001146793"/>
    </source>
</evidence>
<sequence>MGCVCSKPLKEGGIELTETRNKTNEAKLLLLGPGGSGKSTIVKQIRIIFNKAFRTIEERNRYKEIIYQNIVYSIQTLIAASYTMDYKLEEKNKKLSLLILQLPDKIKKLPINQLKAIYKLWKDPSIQKVFLRSSEFQLYDTAKYFLNSIPRIAKSTYIPNVDDILHSRSRTTGILQITVKHEDFVFRFFDVGGQRSERKKWIHCFSGVTAILFVLAIGEYDQKLFEDENINRMEESLLLFNEICNSRFFSDTSIILIFNKTDVFREKIKTTDLSVCFNDYNGGNSFEETSEFIKNKFISLNNNPKKKKIYPHFTCATDTDEIYTVFNSVKNIAFTQYNSNL</sequence>
<feature type="binding site" evidence="6">
    <location>
        <position position="316"/>
    </location>
    <ligand>
        <name>GTP</name>
        <dbReference type="ChEBI" id="CHEBI:37565"/>
    </ligand>
</feature>
<keyword evidence="4 6" id="KW-0342">GTP-binding</keyword>
<dbReference type="GO" id="GO:0046872">
    <property type="term" value="F:metal ion binding"/>
    <property type="evidence" value="ECO:0007669"/>
    <property type="project" value="UniProtKB-KW"/>
</dbReference>
<dbReference type="InterPro" id="IPR011025">
    <property type="entry name" value="GproteinA_insert"/>
</dbReference>
<gene>
    <name evidence="8" type="ORF">M0812_11982</name>
    <name evidence="9" type="ORF">M0813_10414</name>
</gene>
<dbReference type="SUPFAM" id="SSF47895">
    <property type="entry name" value="Transducin (alpha subunit), insertion domain"/>
    <property type="match status" value="1"/>
</dbReference>
<feature type="binding site" evidence="6">
    <location>
        <begin position="259"/>
        <end position="262"/>
    </location>
    <ligand>
        <name>GTP</name>
        <dbReference type="ChEBI" id="CHEBI:37565"/>
    </ligand>
</feature>
<evidence type="ECO:0000313" key="11">
    <source>
        <dbReference type="Proteomes" id="UP001150062"/>
    </source>
</evidence>
<dbReference type="GO" id="GO:0005737">
    <property type="term" value="C:cytoplasm"/>
    <property type="evidence" value="ECO:0007669"/>
    <property type="project" value="TreeGrafter"/>
</dbReference>
<evidence type="ECO:0000256" key="6">
    <source>
        <dbReference type="PIRSR" id="PIRSR601019-1"/>
    </source>
</evidence>
<dbReference type="InterPro" id="IPR027417">
    <property type="entry name" value="P-loop_NTPase"/>
</dbReference>
<feature type="binding site" evidence="7">
    <location>
        <position position="39"/>
    </location>
    <ligand>
        <name>Mg(2+)</name>
        <dbReference type="ChEBI" id="CHEBI:18420"/>
    </ligand>
</feature>
<dbReference type="GO" id="GO:0001664">
    <property type="term" value="F:G protein-coupled receptor binding"/>
    <property type="evidence" value="ECO:0007669"/>
    <property type="project" value="TreeGrafter"/>
</dbReference>
<organism evidence="8 10">
    <name type="scientific">Anaeramoeba flamelloides</name>
    <dbReference type="NCBI Taxonomy" id="1746091"/>
    <lineage>
        <taxon>Eukaryota</taxon>
        <taxon>Metamonada</taxon>
        <taxon>Anaeramoebidae</taxon>
        <taxon>Anaeramoeba</taxon>
    </lineage>
</organism>
<dbReference type="FunFam" id="3.40.50.300:FF:002307">
    <property type="entry name" value="Guanine nucleotide-binding protein G(k) subunit alpha"/>
    <property type="match status" value="1"/>
</dbReference>
<dbReference type="Proteomes" id="UP001146793">
    <property type="component" value="Unassembled WGS sequence"/>
</dbReference>
<feature type="binding site" evidence="6">
    <location>
        <begin position="190"/>
        <end position="194"/>
    </location>
    <ligand>
        <name>GTP</name>
        <dbReference type="ChEBI" id="CHEBI:37565"/>
    </ligand>
</feature>
<keyword evidence="2 6" id="KW-0547">Nucleotide-binding</keyword>
<dbReference type="GO" id="GO:0007188">
    <property type="term" value="P:adenylate cyclase-modulating G protein-coupled receptor signaling pathway"/>
    <property type="evidence" value="ECO:0007669"/>
    <property type="project" value="TreeGrafter"/>
</dbReference>
<dbReference type="SUPFAM" id="SSF52540">
    <property type="entry name" value="P-loop containing nucleoside triphosphate hydrolases"/>
    <property type="match status" value="1"/>
</dbReference>
<comment type="caution">
    <text evidence="8">The sequence shown here is derived from an EMBL/GenBank/DDBJ whole genome shotgun (WGS) entry which is preliminary data.</text>
</comment>